<reference evidence="6 7" key="1">
    <citation type="journal article" date="2021" name="Elife">
        <title>Chloroplast acquisition without the gene transfer in kleptoplastic sea slugs, Plakobranchus ocellatus.</title>
        <authorList>
            <person name="Maeda T."/>
            <person name="Takahashi S."/>
            <person name="Yoshida T."/>
            <person name="Shimamura S."/>
            <person name="Takaki Y."/>
            <person name="Nagai Y."/>
            <person name="Toyoda A."/>
            <person name="Suzuki Y."/>
            <person name="Arimoto A."/>
            <person name="Ishii H."/>
            <person name="Satoh N."/>
            <person name="Nishiyama T."/>
            <person name="Hasebe M."/>
            <person name="Maruyama T."/>
            <person name="Minagawa J."/>
            <person name="Obokata J."/>
            <person name="Shigenobu S."/>
        </authorList>
    </citation>
    <scope>NUCLEOTIDE SEQUENCE [LARGE SCALE GENOMIC DNA]</scope>
</reference>
<protein>
    <submittedName>
        <fullName evidence="6">ATP synthase mitochondrial F1 complex assembly factor 1</fullName>
    </submittedName>
</protein>
<dbReference type="AlphaFoldDB" id="A0AAV4GMH3"/>
<feature type="compositionally biased region" description="Polar residues" evidence="5">
    <location>
        <begin position="115"/>
        <end position="132"/>
    </location>
</feature>
<evidence type="ECO:0000256" key="3">
    <source>
        <dbReference type="ARBA" id="ARBA00022946"/>
    </source>
</evidence>
<feature type="compositionally biased region" description="Basic and acidic residues" evidence="5">
    <location>
        <begin position="1"/>
        <end position="12"/>
    </location>
</feature>
<organism evidence="6 7">
    <name type="scientific">Elysia marginata</name>
    <dbReference type="NCBI Taxonomy" id="1093978"/>
    <lineage>
        <taxon>Eukaryota</taxon>
        <taxon>Metazoa</taxon>
        <taxon>Spiralia</taxon>
        <taxon>Lophotrochozoa</taxon>
        <taxon>Mollusca</taxon>
        <taxon>Gastropoda</taxon>
        <taxon>Heterobranchia</taxon>
        <taxon>Euthyneura</taxon>
        <taxon>Panpulmonata</taxon>
        <taxon>Sacoglossa</taxon>
        <taxon>Placobranchoidea</taxon>
        <taxon>Plakobranchidae</taxon>
        <taxon>Elysia</taxon>
    </lineage>
</organism>
<dbReference type="GO" id="GO:0005739">
    <property type="term" value="C:mitochondrion"/>
    <property type="evidence" value="ECO:0007669"/>
    <property type="project" value="UniProtKB-SubCell"/>
</dbReference>
<comment type="similarity">
    <text evidence="2">Belongs to the ATP11 family.</text>
</comment>
<proteinExistence type="inferred from homology"/>
<dbReference type="Proteomes" id="UP000762676">
    <property type="component" value="Unassembled WGS sequence"/>
</dbReference>
<evidence type="ECO:0000256" key="4">
    <source>
        <dbReference type="ARBA" id="ARBA00023128"/>
    </source>
</evidence>
<sequence>MKAANSEEKKGLQEIWQHLKARHSALSRAESARKKRSQKRKNQERFLRDPFQFARKLFQQPKSGTLAASGEEVDISGNPFYEKYKSKIQHMQQTNPEEFEEKLKDLSERLKPKQPATSTVQSAKDTAQSVPKTCTPTEVAKAGVGMTRKEGLDSVLKMDLIKDKNAEEISQIWSQYHANKDCVFSVLKAEEFQNLMEKSKECPVFVYPIPRDDGFEFILSQFDRHDVYFTPLSMFQLVRENAPPCLTLKHYAELMEDKGIVLMAGHYDDQVLKQELALNLTQQMSIFYGRGSKFYELVKCFNYTPEKFQYQDLIDALKSLPQYDLK</sequence>
<keyword evidence="7" id="KW-1185">Reference proteome</keyword>
<feature type="region of interest" description="Disordered" evidence="5">
    <location>
        <begin position="1"/>
        <end position="47"/>
    </location>
</feature>
<dbReference type="InterPro" id="IPR010591">
    <property type="entry name" value="ATP11"/>
</dbReference>
<evidence type="ECO:0000256" key="1">
    <source>
        <dbReference type="ARBA" id="ARBA00004173"/>
    </source>
</evidence>
<dbReference type="PANTHER" id="PTHR13126:SF0">
    <property type="entry name" value="ATP SYNTHASE MITOCHONDRIAL F1 COMPLEX ASSEMBLY FACTOR 1"/>
    <property type="match status" value="1"/>
</dbReference>
<name>A0AAV4GMH3_9GAST</name>
<dbReference type="PANTHER" id="PTHR13126">
    <property type="entry name" value="CHAPERONE ATP11"/>
    <property type="match status" value="1"/>
</dbReference>
<comment type="subcellular location">
    <subcellularLocation>
        <location evidence="1">Mitochondrion</location>
    </subcellularLocation>
</comment>
<comment type="caution">
    <text evidence="6">The sequence shown here is derived from an EMBL/GenBank/DDBJ whole genome shotgun (WGS) entry which is preliminary data.</text>
</comment>
<keyword evidence="3" id="KW-0809">Transit peptide</keyword>
<gene>
    <name evidence="6" type="ORF">ElyMa_006044600</name>
</gene>
<dbReference type="EMBL" id="BMAT01012108">
    <property type="protein sequence ID" value="GFR86103.1"/>
    <property type="molecule type" value="Genomic_DNA"/>
</dbReference>
<dbReference type="GO" id="GO:0033615">
    <property type="term" value="P:mitochondrial proton-transporting ATP synthase complex assembly"/>
    <property type="evidence" value="ECO:0007669"/>
    <property type="project" value="TreeGrafter"/>
</dbReference>
<dbReference type="Pfam" id="PF06644">
    <property type="entry name" value="ATP11"/>
    <property type="match status" value="1"/>
</dbReference>
<evidence type="ECO:0000256" key="5">
    <source>
        <dbReference type="SAM" id="MobiDB-lite"/>
    </source>
</evidence>
<evidence type="ECO:0000313" key="7">
    <source>
        <dbReference type="Proteomes" id="UP000762676"/>
    </source>
</evidence>
<feature type="region of interest" description="Disordered" evidence="5">
    <location>
        <begin position="110"/>
        <end position="132"/>
    </location>
</feature>
<evidence type="ECO:0000256" key="2">
    <source>
        <dbReference type="ARBA" id="ARBA00009116"/>
    </source>
</evidence>
<accession>A0AAV4GMH3</accession>
<evidence type="ECO:0000313" key="6">
    <source>
        <dbReference type="EMBL" id="GFR86103.1"/>
    </source>
</evidence>
<keyword evidence="4" id="KW-0496">Mitochondrion</keyword>